<protein>
    <submittedName>
        <fullName evidence="1">Uncharacterized protein</fullName>
    </submittedName>
</protein>
<dbReference type="EMBL" id="FOAJ01000017">
    <property type="protein sequence ID" value="SEL89477.1"/>
    <property type="molecule type" value="Genomic_DNA"/>
</dbReference>
<accession>A0A1H7TZS5</accession>
<name>A0A1H7TZS5_9BURK</name>
<evidence type="ECO:0000313" key="2">
    <source>
        <dbReference type="Proteomes" id="UP000199120"/>
    </source>
</evidence>
<evidence type="ECO:0000313" key="1">
    <source>
        <dbReference type="EMBL" id="SEL89477.1"/>
    </source>
</evidence>
<dbReference type="RefSeq" id="WP_143040677.1">
    <property type="nucleotide sequence ID" value="NZ_FNSR01000001.1"/>
</dbReference>
<proteinExistence type="predicted"/>
<reference evidence="2" key="1">
    <citation type="submission" date="2016-10" db="EMBL/GenBank/DDBJ databases">
        <authorList>
            <person name="Varghese N."/>
            <person name="Submissions S."/>
        </authorList>
    </citation>
    <scope>NUCLEOTIDE SEQUENCE [LARGE SCALE GENOMIC DNA]</scope>
    <source>
        <strain evidence="2">LMG 26416</strain>
    </source>
</reference>
<dbReference type="Proteomes" id="UP000199120">
    <property type="component" value="Unassembled WGS sequence"/>
</dbReference>
<organism evidence="1 2">
    <name type="scientific">Paraburkholderia caballeronis</name>
    <dbReference type="NCBI Taxonomy" id="416943"/>
    <lineage>
        <taxon>Bacteria</taxon>
        <taxon>Pseudomonadati</taxon>
        <taxon>Pseudomonadota</taxon>
        <taxon>Betaproteobacteria</taxon>
        <taxon>Burkholderiales</taxon>
        <taxon>Burkholderiaceae</taxon>
        <taxon>Paraburkholderia</taxon>
    </lineage>
</organism>
<dbReference type="AlphaFoldDB" id="A0A1H7TZS5"/>
<dbReference type="OrthoDB" id="9109676at2"/>
<gene>
    <name evidence="1" type="ORF">SAMN05192542_1178</name>
</gene>
<dbReference type="STRING" id="416943.SAMN05445871_2442"/>
<keyword evidence="2" id="KW-1185">Reference proteome</keyword>
<sequence>MSLINIDLRHVRTGVRLTHAEIAEAAYLALCIRTANRQRAAKEALNRRGITPRTPIGTGYVPPAVARVFTHSNVRGLA</sequence>